<dbReference type="Proteomes" id="UP000070444">
    <property type="component" value="Unassembled WGS sequence"/>
</dbReference>
<sequence>MIKPKNLSWLTAIFLLLDFIQCASWKGPLAQDYNKYDYQSYYSINKDSCIIANKESGSKPTAQFCNGDYKINNQTLIIPRNVFPICGYFPEWYDLTAVSYRGFIKAGFSDGNSTYDENMKKCTTELSSVSKSRFKEMYKANVHELMCMRVSEYNVVSYGKDSEVVKLRKKIESLIQDKVKWSNVEFQSELIMSSFCFATNKQSCIAS</sequence>
<evidence type="ECO:0000313" key="2">
    <source>
        <dbReference type="EMBL" id="KXN70719.1"/>
    </source>
</evidence>
<feature type="signal peptide" evidence="1">
    <location>
        <begin position="1"/>
        <end position="25"/>
    </location>
</feature>
<accession>A0A137P6W9</accession>
<evidence type="ECO:0000313" key="3">
    <source>
        <dbReference type="Proteomes" id="UP000070444"/>
    </source>
</evidence>
<gene>
    <name evidence="2" type="ORF">CONCODRAFT_6649</name>
</gene>
<keyword evidence="3" id="KW-1185">Reference proteome</keyword>
<dbReference type="EMBL" id="KQ964494">
    <property type="protein sequence ID" value="KXN70719.1"/>
    <property type="molecule type" value="Genomic_DNA"/>
</dbReference>
<dbReference type="AlphaFoldDB" id="A0A137P6W9"/>
<feature type="chain" id="PRO_5007294548" evidence="1">
    <location>
        <begin position="26"/>
        <end position="207"/>
    </location>
</feature>
<reference evidence="2 3" key="1">
    <citation type="journal article" date="2015" name="Genome Biol. Evol.">
        <title>Phylogenomic analyses indicate that early fungi evolved digesting cell walls of algal ancestors of land plants.</title>
        <authorList>
            <person name="Chang Y."/>
            <person name="Wang S."/>
            <person name="Sekimoto S."/>
            <person name="Aerts A.L."/>
            <person name="Choi C."/>
            <person name="Clum A."/>
            <person name="LaButti K.M."/>
            <person name="Lindquist E.A."/>
            <person name="Yee Ngan C."/>
            <person name="Ohm R.A."/>
            <person name="Salamov A.A."/>
            <person name="Grigoriev I.V."/>
            <person name="Spatafora J.W."/>
            <person name="Berbee M.L."/>
        </authorList>
    </citation>
    <scope>NUCLEOTIDE SEQUENCE [LARGE SCALE GENOMIC DNA]</scope>
    <source>
        <strain evidence="2 3">NRRL 28638</strain>
    </source>
</reference>
<protein>
    <submittedName>
        <fullName evidence="2">Uncharacterized protein</fullName>
    </submittedName>
</protein>
<name>A0A137P6W9_CONC2</name>
<evidence type="ECO:0000256" key="1">
    <source>
        <dbReference type="SAM" id="SignalP"/>
    </source>
</evidence>
<organism evidence="2 3">
    <name type="scientific">Conidiobolus coronatus (strain ATCC 28846 / CBS 209.66 / NRRL 28638)</name>
    <name type="common">Delacroixia coronata</name>
    <dbReference type="NCBI Taxonomy" id="796925"/>
    <lineage>
        <taxon>Eukaryota</taxon>
        <taxon>Fungi</taxon>
        <taxon>Fungi incertae sedis</taxon>
        <taxon>Zoopagomycota</taxon>
        <taxon>Entomophthoromycotina</taxon>
        <taxon>Entomophthoromycetes</taxon>
        <taxon>Entomophthorales</taxon>
        <taxon>Ancylistaceae</taxon>
        <taxon>Conidiobolus</taxon>
    </lineage>
</organism>
<keyword evidence="1" id="KW-0732">Signal</keyword>
<proteinExistence type="predicted"/>
<feature type="non-terminal residue" evidence="2">
    <location>
        <position position="207"/>
    </location>
</feature>